<dbReference type="KEGG" id="lmoi:VV02_07545"/>
<organism evidence="1 2">
    <name type="scientific">Luteipulveratus mongoliensis</name>
    <dbReference type="NCBI Taxonomy" id="571913"/>
    <lineage>
        <taxon>Bacteria</taxon>
        <taxon>Bacillati</taxon>
        <taxon>Actinomycetota</taxon>
        <taxon>Actinomycetes</taxon>
        <taxon>Micrococcales</taxon>
        <taxon>Dermacoccaceae</taxon>
        <taxon>Luteipulveratus</taxon>
    </lineage>
</organism>
<dbReference type="AlphaFoldDB" id="A0A0K1JGB3"/>
<dbReference type="RefSeq" id="WP_052590802.1">
    <property type="nucleotide sequence ID" value="NZ_CP011112.1"/>
</dbReference>
<reference evidence="1 2" key="1">
    <citation type="submission" date="2015-03" db="EMBL/GenBank/DDBJ databases">
        <title>Luteipulveratus halotolerans sp. nov., a novel actinobacterium (Dermacoccaceae) from Sarawak, Malaysia.</title>
        <authorList>
            <person name="Juboi H."/>
            <person name="Basik A."/>
            <person name="Shamsul S.S."/>
            <person name="Arnold P."/>
            <person name="Schmitt E.K."/>
            <person name="Sanglier J.-J."/>
            <person name="Yeo T."/>
        </authorList>
    </citation>
    <scope>NUCLEOTIDE SEQUENCE [LARGE SCALE GENOMIC DNA]</scope>
    <source>
        <strain evidence="1 2">MN07-A0370</strain>
    </source>
</reference>
<gene>
    <name evidence="1" type="ORF">VV02_07545</name>
</gene>
<dbReference type="STRING" id="571913.VV02_07545"/>
<dbReference type="OrthoDB" id="9760333at2"/>
<dbReference type="EMBL" id="CP011112">
    <property type="protein sequence ID" value="AKU15736.1"/>
    <property type="molecule type" value="Genomic_DNA"/>
</dbReference>
<name>A0A0K1JGB3_9MICO</name>
<proteinExistence type="predicted"/>
<evidence type="ECO:0000313" key="1">
    <source>
        <dbReference type="EMBL" id="AKU15736.1"/>
    </source>
</evidence>
<dbReference type="InterPro" id="IPR036366">
    <property type="entry name" value="PGBDSf"/>
</dbReference>
<evidence type="ECO:0000313" key="2">
    <source>
        <dbReference type="Proteomes" id="UP000066480"/>
    </source>
</evidence>
<protein>
    <submittedName>
        <fullName evidence="1">Uncharacterized protein</fullName>
    </submittedName>
</protein>
<accession>A0A0K1JGB3</accession>
<keyword evidence="2" id="KW-1185">Reference proteome</keyword>
<dbReference type="Proteomes" id="UP000066480">
    <property type="component" value="Chromosome"/>
</dbReference>
<sequence>MSLRFTRRTHQVVLHCFIRDVFLPLAKKRGLSSVVYEDGYYDPIDFSGHFTRAFTWHSPLRAFKYAGRKYGSAADLNVTPTSRERAFFLSELFHHSAYWGIASRFEGGTHAHLDCGGDERFGDSASLHSQSTHIGSPNFAATGNPIAIDGNWGANTWRKVQKVAGLPITGNGDAATVRWIQSRCGAKQDGAFGPATAAALAKRVGTKVSPRPGGTNQGNTAVQIYLMLNRAL</sequence>
<dbReference type="Gene3D" id="1.10.101.10">
    <property type="entry name" value="PGBD-like superfamily/PGBD"/>
    <property type="match status" value="1"/>
</dbReference>